<dbReference type="RefSeq" id="WP_012433093.1">
    <property type="nucleotide sequence ID" value="NZ_JAQQCK010000007.1"/>
</dbReference>
<keyword evidence="1" id="KW-0812">Transmembrane</keyword>
<evidence type="ECO:0000313" key="3">
    <source>
        <dbReference type="Proteomes" id="UP001629274"/>
    </source>
</evidence>
<feature type="transmembrane region" description="Helical" evidence="1">
    <location>
        <begin position="6"/>
        <end position="27"/>
    </location>
</feature>
<evidence type="ECO:0000256" key="1">
    <source>
        <dbReference type="SAM" id="Phobius"/>
    </source>
</evidence>
<organism evidence="2 3">
    <name type="scientific">Paraburkholderia phytofirmans</name>
    <dbReference type="NCBI Taxonomy" id="261302"/>
    <lineage>
        <taxon>Bacteria</taxon>
        <taxon>Pseudomonadati</taxon>
        <taxon>Pseudomonadota</taxon>
        <taxon>Betaproteobacteria</taxon>
        <taxon>Burkholderiales</taxon>
        <taxon>Burkholderiaceae</taxon>
        <taxon>Paraburkholderia</taxon>
    </lineage>
</organism>
<dbReference type="EMBL" id="JAQQDR010000005">
    <property type="protein sequence ID" value="MFM0239277.1"/>
    <property type="molecule type" value="Genomic_DNA"/>
</dbReference>
<sequence>MAESAAGIVVGLCGLSVAMLLVAGHYWREMSRRRQLKRMDHRDCWEVMRHRR</sequence>
<gene>
    <name evidence="2" type="ORF">PQR03_14180</name>
</gene>
<accession>A0ABW9BGY7</accession>
<name>A0ABW9BGY7_9BURK</name>
<keyword evidence="1" id="KW-0472">Membrane</keyword>
<comment type="caution">
    <text evidence="2">The sequence shown here is derived from an EMBL/GenBank/DDBJ whole genome shotgun (WGS) entry which is preliminary data.</text>
</comment>
<keyword evidence="1" id="KW-1133">Transmembrane helix</keyword>
<keyword evidence="3" id="KW-1185">Reference proteome</keyword>
<protein>
    <submittedName>
        <fullName evidence="2">Uncharacterized protein</fullName>
    </submittedName>
</protein>
<dbReference type="Proteomes" id="UP001629274">
    <property type="component" value="Unassembled WGS sequence"/>
</dbReference>
<proteinExistence type="predicted"/>
<evidence type="ECO:0000313" key="2">
    <source>
        <dbReference type="EMBL" id="MFM0239277.1"/>
    </source>
</evidence>
<reference evidence="2 3" key="1">
    <citation type="journal article" date="2024" name="Chem. Sci.">
        <title>Discovery of megapolipeptins by genome mining of a Burkholderiales bacteria collection.</title>
        <authorList>
            <person name="Paulo B.S."/>
            <person name="Recchia M.J.J."/>
            <person name="Lee S."/>
            <person name="Fergusson C.H."/>
            <person name="Romanowski S.B."/>
            <person name="Hernandez A."/>
            <person name="Krull N."/>
            <person name="Liu D.Y."/>
            <person name="Cavanagh H."/>
            <person name="Bos A."/>
            <person name="Gray C.A."/>
            <person name="Murphy B.T."/>
            <person name="Linington R.G."/>
            <person name="Eustaquio A.S."/>
        </authorList>
    </citation>
    <scope>NUCLEOTIDE SEQUENCE [LARGE SCALE GENOMIC DNA]</scope>
    <source>
        <strain evidence="2 3">RL17-351-BIE-A</strain>
    </source>
</reference>